<evidence type="ECO:0000313" key="1">
    <source>
        <dbReference type="EMBL" id="MBB4949548.1"/>
    </source>
</evidence>
<proteinExistence type="predicted"/>
<dbReference type="AlphaFoldDB" id="A0A7W7SFJ5"/>
<dbReference type="EMBL" id="JACHJR010000001">
    <property type="protein sequence ID" value="MBB4949548.1"/>
    <property type="molecule type" value="Genomic_DNA"/>
</dbReference>
<reference evidence="1 2" key="1">
    <citation type="submission" date="2020-08" db="EMBL/GenBank/DDBJ databases">
        <title>Sequencing the genomes of 1000 actinobacteria strains.</title>
        <authorList>
            <person name="Klenk H.-P."/>
        </authorList>
    </citation>
    <scope>NUCLEOTIDE SEQUENCE [LARGE SCALE GENOMIC DNA]</scope>
    <source>
        <strain evidence="1 2">DSM 44786</strain>
    </source>
</reference>
<dbReference type="InterPro" id="IPR036397">
    <property type="entry name" value="RNaseH_sf"/>
</dbReference>
<name>A0A7W7SFJ5_9ACTN</name>
<comment type="caution">
    <text evidence="1">The sequence shown here is derived from an EMBL/GenBank/DDBJ whole genome shotgun (WGS) entry which is preliminary data.</text>
</comment>
<evidence type="ECO:0000313" key="2">
    <source>
        <dbReference type="Proteomes" id="UP000573327"/>
    </source>
</evidence>
<dbReference type="Proteomes" id="UP000573327">
    <property type="component" value="Unassembled WGS sequence"/>
</dbReference>
<dbReference type="Gene3D" id="3.30.420.10">
    <property type="entry name" value="Ribonuclease H-like superfamily/Ribonuclease H"/>
    <property type="match status" value="1"/>
</dbReference>
<evidence type="ECO:0008006" key="3">
    <source>
        <dbReference type="Google" id="ProtNLM"/>
    </source>
</evidence>
<accession>A0A7W7SFJ5</accession>
<gene>
    <name evidence="1" type="ORF">F4556_005083</name>
</gene>
<dbReference type="InterPro" id="IPR012337">
    <property type="entry name" value="RNaseH-like_sf"/>
</dbReference>
<dbReference type="SUPFAM" id="SSF53098">
    <property type="entry name" value="Ribonuclease H-like"/>
    <property type="match status" value="1"/>
</dbReference>
<sequence>MSTTSTARGPVPLVIGLDLSLTSTGVAGPDWADALRPKTGMRGHARLDWHLEAITDRVRRADLVVVEGAAYGHGAQAGHHELAGLWWMVTQELWRRHIPYAQVPPVQRTIYACGVANPAKEHPKTVRARVAKGMVRDAVAERYGLECDGAGRYDKADACILAHMGRDWLGHPVVDLPEQYRRALAGVSWPAPLGAGSVKANLVENKGN</sequence>
<organism evidence="1 2">
    <name type="scientific">Kitasatospora gansuensis</name>
    <dbReference type="NCBI Taxonomy" id="258050"/>
    <lineage>
        <taxon>Bacteria</taxon>
        <taxon>Bacillati</taxon>
        <taxon>Actinomycetota</taxon>
        <taxon>Actinomycetes</taxon>
        <taxon>Kitasatosporales</taxon>
        <taxon>Streptomycetaceae</taxon>
        <taxon>Kitasatospora</taxon>
    </lineage>
</organism>
<keyword evidence="2" id="KW-1185">Reference proteome</keyword>
<protein>
    <recommendedName>
        <fullName evidence="3">RuvC-like resolvase</fullName>
    </recommendedName>
</protein>
<dbReference type="RefSeq" id="WP_246511086.1">
    <property type="nucleotide sequence ID" value="NZ_JACHJR010000001.1"/>
</dbReference>
<dbReference type="GO" id="GO:0003676">
    <property type="term" value="F:nucleic acid binding"/>
    <property type="evidence" value="ECO:0007669"/>
    <property type="project" value="InterPro"/>
</dbReference>